<name>A0A8S5V192_9CAUD</name>
<evidence type="ECO:0000256" key="1">
    <source>
        <dbReference type="SAM" id="Coils"/>
    </source>
</evidence>
<organism evidence="2">
    <name type="scientific">Siphoviridae sp. ct3r22</name>
    <dbReference type="NCBI Taxonomy" id="2825325"/>
    <lineage>
        <taxon>Viruses</taxon>
        <taxon>Duplodnaviria</taxon>
        <taxon>Heunggongvirae</taxon>
        <taxon>Uroviricota</taxon>
        <taxon>Caudoviricetes</taxon>
    </lineage>
</organism>
<feature type="coiled-coil region" evidence="1">
    <location>
        <begin position="10"/>
        <end position="37"/>
    </location>
</feature>
<dbReference type="EMBL" id="BK016180">
    <property type="protein sequence ID" value="DAG00375.1"/>
    <property type="molecule type" value="Genomic_DNA"/>
</dbReference>
<reference evidence="2" key="1">
    <citation type="journal article" date="2021" name="Proc. Natl. Acad. Sci. U.S.A.">
        <title>A Catalog of Tens of Thousands of Viruses from Human Metagenomes Reveals Hidden Associations with Chronic Diseases.</title>
        <authorList>
            <person name="Tisza M.J."/>
            <person name="Buck C.B."/>
        </authorList>
    </citation>
    <scope>NUCLEOTIDE SEQUENCE</scope>
    <source>
        <strain evidence="2">Ct3r22</strain>
    </source>
</reference>
<proteinExistence type="predicted"/>
<accession>A0A8S5V192</accession>
<sequence length="95" mass="11494">MTNIERRVKIENRLKELEELRIQRNSIDERLLLAEGQEYYNVVAEACDIRKKMNIIEGGIKKMIKRLMNDIYGSWPWLNESDFYEFKQTFKKFAC</sequence>
<keyword evidence="1" id="KW-0175">Coiled coil</keyword>
<protein>
    <submittedName>
        <fullName evidence="2">Uncharacterized protein</fullName>
    </submittedName>
</protein>
<evidence type="ECO:0000313" key="2">
    <source>
        <dbReference type="EMBL" id="DAG00375.1"/>
    </source>
</evidence>